<proteinExistence type="predicted"/>
<protein>
    <recommendedName>
        <fullName evidence="2">Holin</fullName>
    </recommendedName>
</protein>
<accession>A0A6J5RTR4</accession>
<organism evidence="1">
    <name type="scientific">uncultured Caudovirales phage</name>
    <dbReference type="NCBI Taxonomy" id="2100421"/>
    <lineage>
        <taxon>Viruses</taxon>
        <taxon>Duplodnaviria</taxon>
        <taxon>Heunggongvirae</taxon>
        <taxon>Uroviricota</taxon>
        <taxon>Caudoviricetes</taxon>
        <taxon>Peduoviridae</taxon>
        <taxon>Maltschvirus</taxon>
        <taxon>Maltschvirus maltsch</taxon>
    </lineage>
</organism>
<sequence length="57" mass="5999">MRALMAFAAGHGIELGNDQAETIVQSLLAIGSVVWTIVQKVRSDQKVKHAAATGIVP</sequence>
<gene>
    <name evidence="1" type="ORF">UFOVP1341_48</name>
</gene>
<evidence type="ECO:0000313" key="1">
    <source>
        <dbReference type="EMBL" id="CAB4200596.1"/>
    </source>
</evidence>
<name>A0A6J5RTR4_9CAUD</name>
<reference evidence="1" key="1">
    <citation type="submission" date="2020-05" db="EMBL/GenBank/DDBJ databases">
        <authorList>
            <person name="Chiriac C."/>
            <person name="Salcher M."/>
            <person name="Ghai R."/>
            <person name="Kavagutti S V."/>
        </authorList>
    </citation>
    <scope>NUCLEOTIDE SEQUENCE</scope>
</reference>
<dbReference type="EMBL" id="LR797292">
    <property type="protein sequence ID" value="CAB4200596.1"/>
    <property type="molecule type" value="Genomic_DNA"/>
</dbReference>
<evidence type="ECO:0008006" key="2">
    <source>
        <dbReference type="Google" id="ProtNLM"/>
    </source>
</evidence>